<sequence>MRVDLAEHTLSKEVEDALAFIDELKEISEETRNFIKYSRLYRQITHSKINFQSYDDPRINILKKIRDWFIQGDNQKTGSKNWISSQCQFDIILSINGLLEMISFILKKYPGSMIQPKRISQDILEGLFGTIREMGGDSSTQTLKSYGHTLNKYQFTALISSEVKSINYGKADCNGFGITTLVRRDYRKDKKIFLNNKENNYFYLKHEKKLIQLTSFSRSIFENLLLDNLIMGKIDIPLETYNENVKQENFKILHLQNERRNLIETIIYQDSIDKLLQKWKIIIRKIACEAVPKKIGAQWLANWSTCFEIHLNNYKCSGIWYQDFLIATNLNGSSTQRLIAYLLLQNVIKFTFCENTKQNNYLSVDPYLISENNIVLELAEASKFSYIVGWIVYKLIKADHLTKSHLKFEAICTHLMVLNSEKVIYNQDIRSQITNIIPGQQFLKFMYKMESIILLLFEKYNEFGPNILLYIYDSLLCNLSLLESFYTLFNISDQILYTKNTINSENYKLIDETKNFLYERIISIYMKSRQKSWRRFKELIPEKGTPSLRENLKNMKKDIKKIGNNLASIKKSNIPKEPTLALNQLQIWAHLETAEDEFSKIFLVSELQWLIWAFGDISGNKRKKELVPLILNHLKKGTSFSEEALAKEQIFMFHIE</sequence>
<name>A0A397J3K8_9GLOM</name>
<evidence type="ECO:0000313" key="2">
    <source>
        <dbReference type="Proteomes" id="UP000266861"/>
    </source>
</evidence>
<comment type="caution">
    <text evidence="1">The sequence shown here is derived from an EMBL/GenBank/DDBJ whole genome shotgun (WGS) entry which is preliminary data.</text>
</comment>
<dbReference type="AlphaFoldDB" id="A0A397J3K8"/>
<organism evidence="1 2">
    <name type="scientific">Diversispora epigaea</name>
    <dbReference type="NCBI Taxonomy" id="1348612"/>
    <lineage>
        <taxon>Eukaryota</taxon>
        <taxon>Fungi</taxon>
        <taxon>Fungi incertae sedis</taxon>
        <taxon>Mucoromycota</taxon>
        <taxon>Glomeromycotina</taxon>
        <taxon>Glomeromycetes</taxon>
        <taxon>Diversisporales</taxon>
        <taxon>Diversisporaceae</taxon>
        <taxon>Diversispora</taxon>
    </lineage>
</organism>
<reference evidence="1 2" key="1">
    <citation type="submission" date="2018-08" db="EMBL/GenBank/DDBJ databases">
        <title>Genome and evolution of the arbuscular mycorrhizal fungus Diversispora epigaea (formerly Glomus versiforme) and its bacterial endosymbionts.</title>
        <authorList>
            <person name="Sun X."/>
            <person name="Fei Z."/>
            <person name="Harrison M."/>
        </authorList>
    </citation>
    <scope>NUCLEOTIDE SEQUENCE [LARGE SCALE GENOMIC DNA]</scope>
    <source>
        <strain evidence="1 2">IT104</strain>
    </source>
</reference>
<gene>
    <name evidence="1" type="ORF">Glove_122g149</name>
</gene>
<evidence type="ECO:0000313" key="1">
    <source>
        <dbReference type="EMBL" id="RHZ81288.1"/>
    </source>
</evidence>
<protein>
    <submittedName>
        <fullName evidence="1">Uncharacterized protein</fullName>
    </submittedName>
</protein>
<proteinExistence type="predicted"/>
<dbReference type="OrthoDB" id="2316324at2759"/>
<accession>A0A397J3K8</accession>
<keyword evidence="2" id="KW-1185">Reference proteome</keyword>
<dbReference type="Proteomes" id="UP000266861">
    <property type="component" value="Unassembled WGS sequence"/>
</dbReference>
<dbReference type="EMBL" id="PQFF01000114">
    <property type="protein sequence ID" value="RHZ81288.1"/>
    <property type="molecule type" value="Genomic_DNA"/>
</dbReference>